<evidence type="ECO:0000256" key="2">
    <source>
        <dbReference type="ARBA" id="ARBA00022801"/>
    </source>
</evidence>
<dbReference type="InterPro" id="IPR029021">
    <property type="entry name" value="Prot-tyrosine_phosphatase-like"/>
</dbReference>
<keyword evidence="3" id="KW-0904">Protein phosphatase</keyword>
<dbReference type="GO" id="GO:0004725">
    <property type="term" value="F:protein tyrosine phosphatase activity"/>
    <property type="evidence" value="ECO:0007669"/>
    <property type="project" value="TreeGrafter"/>
</dbReference>
<accession>A0A5B7JFZ7</accession>
<proteinExistence type="inferred from homology"/>
<dbReference type="GO" id="GO:0005829">
    <property type="term" value="C:cytosol"/>
    <property type="evidence" value="ECO:0007669"/>
    <property type="project" value="TreeGrafter"/>
</dbReference>
<protein>
    <submittedName>
        <fullName evidence="6">Dual specificity protein phosphatase 22</fullName>
    </submittedName>
</protein>
<evidence type="ECO:0000256" key="4">
    <source>
        <dbReference type="ARBA" id="ARBA00047761"/>
    </source>
</evidence>
<comment type="caution">
    <text evidence="6">The sequence shown here is derived from an EMBL/GenBank/DDBJ whole genome shotgun (WGS) entry which is preliminary data.</text>
</comment>
<evidence type="ECO:0000313" key="6">
    <source>
        <dbReference type="EMBL" id="MPC91878.1"/>
    </source>
</evidence>
<evidence type="ECO:0000256" key="5">
    <source>
        <dbReference type="ARBA" id="ARBA00048336"/>
    </source>
</evidence>
<name>A0A5B7JFZ7_PORTR</name>
<reference evidence="6 7" key="1">
    <citation type="submission" date="2019-05" db="EMBL/GenBank/DDBJ databases">
        <title>Another draft genome of Portunus trituberculatus and its Hox gene families provides insights of decapod evolution.</title>
        <authorList>
            <person name="Jeong J.-H."/>
            <person name="Song I."/>
            <person name="Kim S."/>
            <person name="Choi T."/>
            <person name="Kim D."/>
            <person name="Ryu S."/>
            <person name="Kim W."/>
        </authorList>
    </citation>
    <scope>NUCLEOTIDE SEQUENCE [LARGE SCALE GENOMIC DNA]</scope>
    <source>
        <tissue evidence="6">Muscle</tissue>
    </source>
</reference>
<evidence type="ECO:0000256" key="1">
    <source>
        <dbReference type="ARBA" id="ARBA00008601"/>
    </source>
</evidence>
<evidence type="ECO:0000256" key="3">
    <source>
        <dbReference type="ARBA" id="ARBA00022912"/>
    </source>
</evidence>
<gene>
    <name evidence="6" type="primary">DUSP22</name>
    <name evidence="6" type="ORF">E2C01_086940</name>
</gene>
<comment type="catalytic activity">
    <reaction evidence="4">
        <text>O-phospho-L-seryl-[protein] + H2O = L-seryl-[protein] + phosphate</text>
        <dbReference type="Rhea" id="RHEA:20629"/>
        <dbReference type="Rhea" id="RHEA-COMP:9863"/>
        <dbReference type="Rhea" id="RHEA-COMP:11604"/>
        <dbReference type="ChEBI" id="CHEBI:15377"/>
        <dbReference type="ChEBI" id="CHEBI:29999"/>
        <dbReference type="ChEBI" id="CHEBI:43474"/>
        <dbReference type="ChEBI" id="CHEBI:83421"/>
        <dbReference type="EC" id="3.1.3.16"/>
    </reaction>
</comment>
<organism evidence="6 7">
    <name type="scientific">Portunus trituberculatus</name>
    <name type="common">Swimming crab</name>
    <name type="synonym">Neptunus trituberculatus</name>
    <dbReference type="NCBI Taxonomy" id="210409"/>
    <lineage>
        <taxon>Eukaryota</taxon>
        <taxon>Metazoa</taxon>
        <taxon>Ecdysozoa</taxon>
        <taxon>Arthropoda</taxon>
        <taxon>Crustacea</taxon>
        <taxon>Multicrustacea</taxon>
        <taxon>Malacostraca</taxon>
        <taxon>Eumalacostraca</taxon>
        <taxon>Eucarida</taxon>
        <taxon>Decapoda</taxon>
        <taxon>Pleocyemata</taxon>
        <taxon>Brachyura</taxon>
        <taxon>Eubrachyura</taxon>
        <taxon>Portunoidea</taxon>
        <taxon>Portunidae</taxon>
        <taxon>Portuninae</taxon>
        <taxon>Portunus</taxon>
    </lineage>
</organism>
<dbReference type="AlphaFoldDB" id="A0A5B7JFZ7"/>
<dbReference type="EMBL" id="VSRR010089308">
    <property type="protein sequence ID" value="MPC91878.1"/>
    <property type="molecule type" value="Genomic_DNA"/>
</dbReference>
<keyword evidence="7" id="KW-1185">Reference proteome</keyword>
<dbReference type="PANTHER" id="PTHR45948">
    <property type="entry name" value="DUAL SPECIFICITY PROTEIN PHOSPHATASE DDB_G0269404-RELATED"/>
    <property type="match status" value="1"/>
</dbReference>
<dbReference type="Proteomes" id="UP000324222">
    <property type="component" value="Unassembled WGS sequence"/>
</dbReference>
<dbReference type="GO" id="GO:0004722">
    <property type="term" value="F:protein serine/threonine phosphatase activity"/>
    <property type="evidence" value="ECO:0007669"/>
    <property type="project" value="UniProtKB-EC"/>
</dbReference>
<comment type="catalytic activity">
    <reaction evidence="5">
        <text>O-phospho-L-threonyl-[protein] + H2O = L-threonyl-[protein] + phosphate</text>
        <dbReference type="Rhea" id="RHEA:47004"/>
        <dbReference type="Rhea" id="RHEA-COMP:11060"/>
        <dbReference type="Rhea" id="RHEA-COMP:11605"/>
        <dbReference type="ChEBI" id="CHEBI:15377"/>
        <dbReference type="ChEBI" id="CHEBI:30013"/>
        <dbReference type="ChEBI" id="CHEBI:43474"/>
        <dbReference type="ChEBI" id="CHEBI:61977"/>
        <dbReference type="EC" id="3.1.3.16"/>
    </reaction>
</comment>
<dbReference type="PANTHER" id="PTHR45948:SF2">
    <property type="entry name" value="DUAL SPECIFICITY PROTEIN PHOSPHATASE"/>
    <property type="match status" value="1"/>
</dbReference>
<comment type="similarity">
    <text evidence="1">Belongs to the protein-tyrosine phosphatase family. Non-receptor class dual specificity subfamily.</text>
</comment>
<evidence type="ECO:0000313" key="7">
    <source>
        <dbReference type="Proteomes" id="UP000324222"/>
    </source>
</evidence>
<keyword evidence="2" id="KW-0378">Hydrolase</keyword>
<sequence length="79" mass="8782">MEKKIGEGVLPGLYVGNIRDSKDSDQLKTHNITHILAIHDNARKLPCNSVSAALISTKTSCGRALFPWWFTRQEGQMEG</sequence>
<dbReference type="OrthoDB" id="9979246at2759"/>
<dbReference type="Gene3D" id="3.90.190.10">
    <property type="entry name" value="Protein tyrosine phosphatase superfamily"/>
    <property type="match status" value="1"/>
</dbReference>
<dbReference type="GO" id="GO:0007165">
    <property type="term" value="P:signal transduction"/>
    <property type="evidence" value="ECO:0007669"/>
    <property type="project" value="TreeGrafter"/>
</dbReference>